<dbReference type="EnsemblMetazoa" id="ISCW024833-RA">
    <property type="protein sequence ID" value="ISCW024833-PA"/>
    <property type="gene ID" value="ISCW024833"/>
</dbReference>
<evidence type="ECO:0000313" key="9">
    <source>
        <dbReference type="EnsemblMetazoa" id="ISCW024833-PA"/>
    </source>
</evidence>
<evidence type="ECO:0000256" key="6">
    <source>
        <dbReference type="ARBA" id="ARBA00049743"/>
    </source>
</evidence>
<evidence type="ECO:0000256" key="1">
    <source>
        <dbReference type="ARBA" id="ARBA00004141"/>
    </source>
</evidence>
<dbReference type="VEuPathDB" id="VectorBase:ISCP_026422"/>
<evidence type="ECO:0000256" key="7">
    <source>
        <dbReference type="RuleBase" id="RU363053"/>
    </source>
</evidence>
<dbReference type="EMBL" id="ABJB010247195">
    <property type="status" value="NOT_ANNOTATED_CDS"/>
    <property type="molecule type" value="Genomic_DNA"/>
</dbReference>
<keyword evidence="10" id="KW-1185">Reference proteome</keyword>
<dbReference type="Pfam" id="PF04117">
    <property type="entry name" value="Mpv17_PMP22"/>
    <property type="match status" value="1"/>
</dbReference>
<keyword evidence="4 7" id="KW-1133">Transmembrane helix</keyword>
<dbReference type="Proteomes" id="UP000001555">
    <property type="component" value="Unassembled WGS sequence"/>
</dbReference>
<evidence type="ECO:0000256" key="2">
    <source>
        <dbReference type="ARBA" id="ARBA00006824"/>
    </source>
</evidence>
<dbReference type="GO" id="GO:0015267">
    <property type="term" value="F:channel activity"/>
    <property type="evidence" value="ECO:0000318"/>
    <property type="project" value="GO_Central"/>
</dbReference>
<dbReference type="InterPro" id="IPR007248">
    <property type="entry name" value="Mpv17_PMP22"/>
</dbReference>
<dbReference type="PANTHER" id="PTHR11266:SF17">
    <property type="entry name" value="PROTEIN MPV17"/>
    <property type="match status" value="1"/>
</dbReference>
<dbReference type="AlphaFoldDB" id="B7QGS9"/>
<reference evidence="8 10" key="1">
    <citation type="submission" date="2008-03" db="EMBL/GenBank/DDBJ databases">
        <title>Annotation of Ixodes scapularis.</title>
        <authorList>
            <consortium name="Ixodes scapularis Genome Project Consortium"/>
            <person name="Caler E."/>
            <person name="Hannick L.I."/>
            <person name="Bidwell S."/>
            <person name="Joardar V."/>
            <person name="Thiagarajan M."/>
            <person name="Amedeo P."/>
            <person name="Galinsky K.J."/>
            <person name="Schobel S."/>
            <person name="Inman J."/>
            <person name="Hostetler J."/>
            <person name="Miller J."/>
            <person name="Hammond M."/>
            <person name="Megy K."/>
            <person name="Lawson D."/>
            <person name="Kodira C."/>
            <person name="Sutton G."/>
            <person name="Meyer J."/>
            <person name="Hill C.A."/>
            <person name="Birren B."/>
            <person name="Nene V."/>
            <person name="Collins F."/>
            <person name="Alarcon-Chaidez F."/>
            <person name="Wikel S."/>
            <person name="Strausberg R."/>
        </authorList>
    </citation>
    <scope>NUCLEOTIDE SEQUENCE [LARGE SCALE GENOMIC DNA]</scope>
    <source>
        <strain evidence="10">Wikel</strain>
        <strain evidence="8">Wikel colony</strain>
    </source>
</reference>
<dbReference type="EMBL" id="DS934138">
    <property type="protein sequence ID" value="EEC18051.1"/>
    <property type="molecule type" value="Genomic_DNA"/>
</dbReference>
<evidence type="ECO:0000256" key="3">
    <source>
        <dbReference type="ARBA" id="ARBA00022692"/>
    </source>
</evidence>
<feature type="transmembrane region" description="Helical" evidence="7">
    <location>
        <begin position="94"/>
        <end position="111"/>
    </location>
</feature>
<reference evidence="9" key="2">
    <citation type="submission" date="2020-05" db="UniProtKB">
        <authorList>
            <consortium name="EnsemblMetazoa"/>
        </authorList>
    </citation>
    <scope>IDENTIFICATION</scope>
    <source>
        <strain evidence="9">wikel</strain>
    </source>
</reference>
<feature type="transmembrane region" description="Helical" evidence="7">
    <location>
        <begin position="50"/>
        <end position="68"/>
    </location>
</feature>
<sequence length="176" mass="20729">MKSRLVYCTKILRAHPGKIQVLTTGLIMMSGDIISQKFIERSQFIDARRASRFFLMGIIYRGPVWYVWFRFLDRKIGAGNAPRTVLKKLLTDQVLFRPMSLFCFLGILSILHRRPWVDVKKTIWADYVSVLKAGYMFWPVVQLINYGWVPGHFRLIYFNSLGVVWNTYLSWKVNRS</sequence>
<dbReference type="FunCoup" id="B7QGS9">
    <property type="interactions" value="292"/>
</dbReference>
<dbReference type="OrthoDB" id="430207at2759"/>
<organism>
    <name type="scientific">Ixodes scapularis</name>
    <name type="common">Black-legged tick</name>
    <name type="synonym">Deer tick</name>
    <dbReference type="NCBI Taxonomy" id="6945"/>
    <lineage>
        <taxon>Eukaryota</taxon>
        <taxon>Metazoa</taxon>
        <taxon>Ecdysozoa</taxon>
        <taxon>Arthropoda</taxon>
        <taxon>Chelicerata</taxon>
        <taxon>Arachnida</taxon>
        <taxon>Acari</taxon>
        <taxon>Parasitiformes</taxon>
        <taxon>Ixodida</taxon>
        <taxon>Ixodoidea</taxon>
        <taxon>Ixodidae</taxon>
        <taxon>Ixodinae</taxon>
        <taxon>Ixodes</taxon>
    </lineage>
</organism>
<dbReference type="InParanoid" id="B7QGS9"/>
<dbReference type="HOGENOM" id="CLU_049109_8_3_1"/>
<evidence type="ECO:0000256" key="4">
    <source>
        <dbReference type="ARBA" id="ARBA00022989"/>
    </source>
</evidence>
<feature type="non-terminal residue" evidence="8">
    <location>
        <position position="176"/>
    </location>
</feature>
<comment type="similarity">
    <text evidence="2 7">Belongs to the peroxisomal membrane protein PXMP2/4 family.</text>
</comment>
<evidence type="ECO:0000313" key="10">
    <source>
        <dbReference type="Proteomes" id="UP000001555"/>
    </source>
</evidence>
<dbReference type="VEuPathDB" id="VectorBase:ISCW024833"/>
<dbReference type="VEuPathDB" id="VectorBase:ISCI024833"/>
<proteinExistence type="inferred from homology"/>
<accession>B7QGS9</accession>
<evidence type="ECO:0000313" key="8">
    <source>
        <dbReference type="EMBL" id="EEC18051.1"/>
    </source>
</evidence>
<keyword evidence="3 7" id="KW-0812">Transmembrane</keyword>
<comment type="subcellular location">
    <subcellularLocation>
        <location evidence="1">Membrane</location>
        <topology evidence="1">Multi-pass membrane protein</topology>
    </subcellularLocation>
</comment>
<dbReference type="GO" id="GO:0005737">
    <property type="term" value="C:cytoplasm"/>
    <property type="evidence" value="ECO:0000318"/>
    <property type="project" value="GO_Central"/>
</dbReference>
<gene>
    <name evidence="8" type="ORF">IscW_ISCW024833</name>
</gene>
<protein>
    <recommendedName>
        <fullName evidence="6">Mitochondrial inner membrane protein Mpv17</fullName>
    </recommendedName>
</protein>
<dbReference type="GO" id="GO:1901858">
    <property type="term" value="P:regulation of mitochondrial DNA metabolic process"/>
    <property type="evidence" value="ECO:0000318"/>
    <property type="project" value="GO_Central"/>
</dbReference>
<name>B7QGS9_IXOSC</name>
<dbReference type="GO" id="GO:0005739">
    <property type="term" value="C:mitochondrion"/>
    <property type="evidence" value="ECO:0000318"/>
    <property type="project" value="GO_Central"/>
</dbReference>
<evidence type="ECO:0000256" key="5">
    <source>
        <dbReference type="ARBA" id="ARBA00023136"/>
    </source>
</evidence>
<dbReference type="PANTHER" id="PTHR11266">
    <property type="entry name" value="PEROXISOMAL MEMBRANE PROTEIN 2, PXMP2 MPV17"/>
    <property type="match status" value="1"/>
</dbReference>
<dbReference type="PaxDb" id="6945-B7QGS9"/>
<dbReference type="GO" id="GO:0016020">
    <property type="term" value="C:membrane"/>
    <property type="evidence" value="ECO:0007669"/>
    <property type="project" value="UniProtKB-SubCell"/>
</dbReference>
<keyword evidence="5 7" id="KW-0472">Membrane</keyword>